<evidence type="ECO:0000313" key="2">
    <source>
        <dbReference type="EnsemblPlants" id="ONIVA07G12530.1"/>
    </source>
</evidence>
<name>A0A0E0I0N3_ORYNI</name>
<keyword evidence="3" id="KW-1185">Reference proteome</keyword>
<dbReference type="AlphaFoldDB" id="A0A0E0I0N3"/>
<dbReference type="EnsemblPlants" id="ONIVA07G12530.1">
    <property type="protein sequence ID" value="ONIVA07G12530.1"/>
    <property type="gene ID" value="ONIVA07G12530"/>
</dbReference>
<protein>
    <submittedName>
        <fullName evidence="2">Uncharacterized protein</fullName>
    </submittedName>
</protein>
<dbReference type="HOGENOM" id="CLU_1716187_0_0_1"/>
<accession>A0A0E0I0N3</accession>
<evidence type="ECO:0000313" key="3">
    <source>
        <dbReference type="Proteomes" id="UP000006591"/>
    </source>
</evidence>
<organism evidence="2">
    <name type="scientific">Oryza nivara</name>
    <name type="common">Indian wild rice</name>
    <name type="synonym">Oryza sativa f. spontanea</name>
    <dbReference type="NCBI Taxonomy" id="4536"/>
    <lineage>
        <taxon>Eukaryota</taxon>
        <taxon>Viridiplantae</taxon>
        <taxon>Streptophyta</taxon>
        <taxon>Embryophyta</taxon>
        <taxon>Tracheophyta</taxon>
        <taxon>Spermatophyta</taxon>
        <taxon>Magnoliopsida</taxon>
        <taxon>Liliopsida</taxon>
        <taxon>Poales</taxon>
        <taxon>Poaceae</taxon>
        <taxon>BOP clade</taxon>
        <taxon>Oryzoideae</taxon>
        <taxon>Oryzeae</taxon>
        <taxon>Oryzinae</taxon>
        <taxon>Oryza</taxon>
    </lineage>
</organism>
<proteinExistence type="predicted"/>
<evidence type="ECO:0000256" key="1">
    <source>
        <dbReference type="SAM" id="MobiDB-lite"/>
    </source>
</evidence>
<dbReference type="Gramene" id="ONIVA07G12530.1">
    <property type="protein sequence ID" value="ONIVA07G12530.1"/>
    <property type="gene ID" value="ONIVA07G12530"/>
</dbReference>
<feature type="region of interest" description="Disordered" evidence="1">
    <location>
        <begin position="45"/>
        <end position="74"/>
    </location>
</feature>
<reference evidence="2" key="1">
    <citation type="submission" date="2015-04" db="UniProtKB">
        <authorList>
            <consortium name="EnsemblPlants"/>
        </authorList>
    </citation>
    <scope>IDENTIFICATION</scope>
    <source>
        <strain evidence="2">SL10</strain>
    </source>
</reference>
<reference evidence="2" key="2">
    <citation type="submission" date="2018-04" db="EMBL/GenBank/DDBJ databases">
        <title>OnivRS2 (Oryza nivara Reference Sequence Version 2).</title>
        <authorList>
            <person name="Zhang J."/>
            <person name="Kudrna D."/>
            <person name="Lee S."/>
            <person name="Talag J."/>
            <person name="Rajasekar S."/>
            <person name="Welchert J."/>
            <person name="Hsing Y.-I."/>
            <person name="Wing R.A."/>
        </authorList>
    </citation>
    <scope>NUCLEOTIDE SEQUENCE [LARGE SCALE GENOMIC DNA]</scope>
    <source>
        <strain evidence="2">SL10</strain>
    </source>
</reference>
<sequence>MAGAAAARPGEGGRGSAPKRRDPASLAWIWPGCFRSGGSGCGVEAGDQFGMGDQPGNSSRVRTSEDKVRMAGVDPEWSHSMAHALALDTRTWPRWDVPGLGLSKWRRDRAWGGRRHGGLGRLAGSKWRRNCACGGRRHGGLERLAGGMEEGRT</sequence>
<dbReference type="Proteomes" id="UP000006591">
    <property type="component" value="Chromosome 7"/>
</dbReference>
<feature type="region of interest" description="Disordered" evidence="1">
    <location>
        <begin position="1"/>
        <end position="22"/>
    </location>
</feature>